<dbReference type="OrthoDB" id="3682664at2759"/>
<sequence>MKFISATLVGALLPLAHAVGNAIVFNNCTNTIYVWSVGSSIGNYQALANGESYTEQYRHDDQTGGITLKVTAVADGIYNSAPELDYGYTLDNQTIWYDISDVNGDPFANSTVALVPANGACQSFHWADGISPPGIHTASCSAEVDWRNGCYK</sequence>
<dbReference type="InParanoid" id="B8LY97"/>
<dbReference type="PANTHER" id="PTHR36195:SF4">
    <property type="entry name" value="DOMAIN PROTEIN, PUTATIVE (AFU_ORTHOLOGUE AFUA_5G01990)-RELATED"/>
    <property type="match status" value="1"/>
</dbReference>
<dbReference type="AlphaFoldDB" id="B8LY97"/>
<dbReference type="SUPFAM" id="SSF49870">
    <property type="entry name" value="Osmotin, thaumatin-like protein"/>
    <property type="match status" value="1"/>
</dbReference>
<organism evidence="2 3">
    <name type="scientific">Talaromyces stipitatus (strain ATCC 10500 / CBS 375.48 / QM 6759 / NRRL 1006)</name>
    <name type="common">Penicillium stipitatum</name>
    <dbReference type="NCBI Taxonomy" id="441959"/>
    <lineage>
        <taxon>Eukaryota</taxon>
        <taxon>Fungi</taxon>
        <taxon>Dikarya</taxon>
        <taxon>Ascomycota</taxon>
        <taxon>Pezizomycotina</taxon>
        <taxon>Eurotiomycetes</taxon>
        <taxon>Eurotiomycetidae</taxon>
        <taxon>Eurotiales</taxon>
        <taxon>Trichocomaceae</taxon>
        <taxon>Talaromyces</taxon>
        <taxon>Talaromyces sect. Talaromyces</taxon>
    </lineage>
</organism>
<dbReference type="InterPro" id="IPR037176">
    <property type="entry name" value="Osmotin/thaumatin-like_sf"/>
</dbReference>
<accession>B8LY97</accession>
<dbReference type="HOGENOM" id="CLU_083650_1_1_1"/>
<gene>
    <name evidence="2" type="ORF">TSTA_067740</name>
</gene>
<proteinExistence type="predicted"/>
<protein>
    <submittedName>
        <fullName evidence="2">BYS1 domain protein, putative</fullName>
    </submittedName>
</protein>
<keyword evidence="1" id="KW-0732">Signal</keyword>
<dbReference type="GeneID" id="8107348"/>
<dbReference type="EMBL" id="EQ962652">
    <property type="protein sequence ID" value="EED23342.1"/>
    <property type="molecule type" value="Genomic_DNA"/>
</dbReference>
<reference evidence="3" key="1">
    <citation type="journal article" date="2015" name="Genome Announc.">
        <title>Genome sequence of the AIDS-associated pathogen Penicillium marneffei (ATCC18224) and its near taxonomic relative Talaromyces stipitatus (ATCC10500).</title>
        <authorList>
            <person name="Nierman W.C."/>
            <person name="Fedorova-Abrams N.D."/>
            <person name="Andrianopoulos A."/>
        </authorList>
    </citation>
    <scope>NUCLEOTIDE SEQUENCE [LARGE SCALE GENOMIC DNA]</scope>
    <source>
        <strain evidence="3">ATCC 10500 / CBS 375.48 / QM 6759 / NRRL 1006</strain>
    </source>
</reference>
<dbReference type="STRING" id="441959.B8LY97"/>
<dbReference type="RefSeq" id="XP_002340729.1">
    <property type="nucleotide sequence ID" value="XM_002340688.1"/>
</dbReference>
<evidence type="ECO:0000313" key="2">
    <source>
        <dbReference type="EMBL" id="EED23342.1"/>
    </source>
</evidence>
<evidence type="ECO:0000256" key="1">
    <source>
        <dbReference type="SAM" id="SignalP"/>
    </source>
</evidence>
<dbReference type="Pfam" id="PF04681">
    <property type="entry name" value="Bys1"/>
    <property type="match status" value="1"/>
</dbReference>
<dbReference type="VEuPathDB" id="FungiDB:TSTA_067740"/>
<dbReference type="Proteomes" id="UP000001745">
    <property type="component" value="Unassembled WGS sequence"/>
</dbReference>
<keyword evidence="3" id="KW-1185">Reference proteome</keyword>
<feature type="chain" id="PRO_5002877299" evidence="1">
    <location>
        <begin position="19"/>
        <end position="152"/>
    </location>
</feature>
<dbReference type="InterPro" id="IPR006771">
    <property type="entry name" value="CetA-like"/>
</dbReference>
<dbReference type="PANTHER" id="PTHR36195">
    <property type="entry name" value="DOMAIN PROTEIN, PUTATIVE (AFU_ORTHOLOGUE AFUA_5G01990)-RELATED-RELATED"/>
    <property type="match status" value="1"/>
</dbReference>
<dbReference type="PhylomeDB" id="B8LY97"/>
<feature type="signal peptide" evidence="1">
    <location>
        <begin position="1"/>
        <end position="18"/>
    </location>
</feature>
<evidence type="ECO:0000313" key="3">
    <source>
        <dbReference type="Proteomes" id="UP000001745"/>
    </source>
</evidence>
<name>B8LY97_TALSN</name>
<dbReference type="eggNOG" id="ENOG502SP0S">
    <property type="taxonomic scope" value="Eukaryota"/>
</dbReference>